<keyword evidence="1" id="KW-0436">Ligase</keyword>
<organism evidence="10">
    <name type="scientific">marine metagenome</name>
    <dbReference type="NCBI Taxonomy" id="408172"/>
    <lineage>
        <taxon>unclassified sequences</taxon>
        <taxon>metagenomes</taxon>
        <taxon>ecological metagenomes</taxon>
    </lineage>
</organism>
<keyword evidence="6" id="KW-0460">Magnesium</keyword>
<feature type="domain" description="NAD-dependent DNA ligase N-terminal" evidence="9">
    <location>
        <begin position="8"/>
        <end position="136"/>
    </location>
</feature>
<keyword evidence="5" id="KW-0862">Zinc</keyword>
<dbReference type="Gene3D" id="1.10.287.610">
    <property type="entry name" value="Helix hairpin bin"/>
    <property type="match status" value="1"/>
</dbReference>
<evidence type="ECO:0000256" key="2">
    <source>
        <dbReference type="ARBA" id="ARBA00022705"/>
    </source>
</evidence>
<dbReference type="FunFam" id="1.10.287.610:FF:000002">
    <property type="entry name" value="DNA ligase"/>
    <property type="match status" value="1"/>
</dbReference>
<evidence type="ECO:0000256" key="7">
    <source>
        <dbReference type="ARBA" id="ARBA00023027"/>
    </source>
</evidence>
<sequence>VAPKNEKVVFRKLEKLRETIEQYNFAYYVLDDPVASDSEYDRLMRRLEALEEKYPNFSVLNSPSQRVGMRPIREFKEVRHGLPMLSLENALSKIELANWLDRRVKRPLKGVEIAGTDIDFAAEPKLDGAAVSVRYE</sequence>
<dbReference type="GO" id="GO:0046872">
    <property type="term" value="F:metal ion binding"/>
    <property type="evidence" value="ECO:0007669"/>
    <property type="project" value="UniProtKB-KW"/>
</dbReference>
<dbReference type="SMART" id="SM00532">
    <property type="entry name" value="LIGANc"/>
    <property type="match status" value="1"/>
</dbReference>
<keyword evidence="8" id="KW-0234">DNA repair</keyword>
<dbReference type="GO" id="GO:0006260">
    <property type="term" value="P:DNA replication"/>
    <property type="evidence" value="ECO:0007669"/>
    <property type="project" value="UniProtKB-KW"/>
</dbReference>
<keyword evidence="2" id="KW-0235">DNA replication</keyword>
<reference evidence="10" key="1">
    <citation type="submission" date="2018-05" db="EMBL/GenBank/DDBJ databases">
        <authorList>
            <person name="Lanie J.A."/>
            <person name="Ng W.-L."/>
            <person name="Kazmierczak K.M."/>
            <person name="Andrzejewski T.M."/>
            <person name="Davidsen T.M."/>
            <person name="Wayne K.J."/>
            <person name="Tettelin H."/>
            <person name="Glass J.I."/>
            <person name="Rusch D."/>
            <person name="Podicherti R."/>
            <person name="Tsui H.-C.T."/>
            <person name="Winkler M.E."/>
        </authorList>
    </citation>
    <scope>NUCLEOTIDE SEQUENCE</scope>
</reference>
<feature type="non-terminal residue" evidence="10">
    <location>
        <position position="1"/>
    </location>
</feature>
<name>A0A382DW87_9ZZZZ</name>
<evidence type="ECO:0000259" key="9">
    <source>
        <dbReference type="SMART" id="SM00532"/>
    </source>
</evidence>
<feature type="non-terminal residue" evidence="10">
    <location>
        <position position="136"/>
    </location>
</feature>
<dbReference type="InterPro" id="IPR013839">
    <property type="entry name" value="DNAligase_adenylation"/>
</dbReference>
<evidence type="ECO:0000256" key="3">
    <source>
        <dbReference type="ARBA" id="ARBA00022723"/>
    </source>
</evidence>
<gene>
    <name evidence="10" type="ORF">METZ01_LOCUS195502</name>
</gene>
<dbReference type="Pfam" id="PF01653">
    <property type="entry name" value="DNA_ligase_aden"/>
    <property type="match status" value="1"/>
</dbReference>
<keyword evidence="4" id="KW-0227">DNA damage</keyword>
<dbReference type="Gene3D" id="3.30.470.30">
    <property type="entry name" value="DNA ligase/mRNA capping enzyme"/>
    <property type="match status" value="1"/>
</dbReference>
<keyword evidence="3" id="KW-0479">Metal-binding</keyword>
<dbReference type="EMBL" id="UINC01041414">
    <property type="protein sequence ID" value="SVB42648.1"/>
    <property type="molecule type" value="Genomic_DNA"/>
</dbReference>
<dbReference type="SUPFAM" id="SSF56091">
    <property type="entry name" value="DNA ligase/mRNA capping enzyme, catalytic domain"/>
    <property type="match status" value="1"/>
</dbReference>
<dbReference type="AlphaFoldDB" id="A0A382DW87"/>
<evidence type="ECO:0000256" key="8">
    <source>
        <dbReference type="ARBA" id="ARBA00023204"/>
    </source>
</evidence>
<protein>
    <recommendedName>
        <fullName evidence="9">NAD-dependent DNA ligase N-terminal domain-containing protein</fullName>
    </recommendedName>
</protein>
<evidence type="ECO:0000256" key="6">
    <source>
        <dbReference type="ARBA" id="ARBA00022842"/>
    </source>
</evidence>
<dbReference type="GO" id="GO:0003911">
    <property type="term" value="F:DNA ligase (NAD+) activity"/>
    <property type="evidence" value="ECO:0007669"/>
    <property type="project" value="InterPro"/>
</dbReference>
<dbReference type="InterPro" id="IPR013840">
    <property type="entry name" value="DNAligase_N"/>
</dbReference>
<dbReference type="GO" id="GO:0006281">
    <property type="term" value="P:DNA repair"/>
    <property type="evidence" value="ECO:0007669"/>
    <property type="project" value="UniProtKB-KW"/>
</dbReference>
<evidence type="ECO:0000313" key="10">
    <source>
        <dbReference type="EMBL" id="SVB42648.1"/>
    </source>
</evidence>
<evidence type="ECO:0000256" key="4">
    <source>
        <dbReference type="ARBA" id="ARBA00022763"/>
    </source>
</evidence>
<evidence type="ECO:0000256" key="5">
    <source>
        <dbReference type="ARBA" id="ARBA00022833"/>
    </source>
</evidence>
<proteinExistence type="predicted"/>
<keyword evidence="7" id="KW-0520">NAD</keyword>
<accession>A0A382DW87</accession>
<evidence type="ECO:0000256" key="1">
    <source>
        <dbReference type="ARBA" id="ARBA00022598"/>
    </source>
</evidence>